<feature type="transmembrane region" description="Helical" evidence="1">
    <location>
        <begin position="217"/>
        <end position="241"/>
    </location>
</feature>
<feature type="transmembrane region" description="Helical" evidence="1">
    <location>
        <begin position="130"/>
        <end position="152"/>
    </location>
</feature>
<feature type="transmembrane region" description="Helical" evidence="1">
    <location>
        <begin position="456"/>
        <end position="475"/>
    </location>
</feature>
<dbReference type="EMBL" id="VLLG01000006">
    <property type="protein sequence ID" value="TWI82546.1"/>
    <property type="molecule type" value="Genomic_DNA"/>
</dbReference>
<dbReference type="GO" id="GO:0140359">
    <property type="term" value="F:ABC-type transporter activity"/>
    <property type="evidence" value="ECO:0007669"/>
    <property type="project" value="InterPro"/>
</dbReference>
<feature type="transmembrane region" description="Helical" evidence="1">
    <location>
        <begin position="247"/>
        <end position="264"/>
    </location>
</feature>
<protein>
    <submittedName>
        <fullName evidence="2">ABC-2 type transport system permease protein</fullName>
    </submittedName>
</protein>
<dbReference type="Pfam" id="PF12679">
    <property type="entry name" value="ABC2_membrane_2"/>
    <property type="match status" value="1"/>
</dbReference>
<comment type="caution">
    <text evidence="2">The sequence shown here is derived from an EMBL/GenBank/DDBJ whole genome shotgun (WGS) entry which is preliminary data.</text>
</comment>
<name>A0A562SPD3_CHIJA</name>
<gene>
    <name evidence="2" type="ORF">LX66_5120</name>
</gene>
<dbReference type="RefSeq" id="WP_145718730.1">
    <property type="nucleotide sequence ID" value="NZ_BAAAFY010000006.1"/>
</dbReference>
<evidence type="ECO:0000313" key="3">
    <source>
        <dbReference type="Proteomes" id="UP000316778"/>
    </source>
</evidence>
<dbReference type="InterPro" id="IPR021913">
    <property type="entry name" value="DUF3526"/>
</dbReference>
<feature type="transmembrane region" description="Helical" evidence="1">
    <location>
        <begin position="22"/>
        <end position="42"/>
    </location>
</feature>
<dbReference type="Pfam" id="PF12040">
    <property type="entry name" value="DUF3526"/>
    <property type="match status" value="1"/>
</dbReference>
<dbReference type="PANTHER" id="PTHR43471">
    <property type="entry name" value="ABC TRANSPORTER PERMEASE"/>
    <property type="match status" value="1"/>
</dbReference>
<organism evidence="2 3">
    <name type="scientific">Chitinophaga japonensis</name>
    <name type="common">Flexibacter japonensis</name>
    <dbReference type="NCBI Taxonomy" id="104662"/>
    <lineage>
        <taxon>Bacteria</taxon>
        <taxon>Pseudomonadati</taxon>
        <taxon>Bacteroidota</taxon>
        <taxon>Chitinophagia</taxon>
        <taxon>Chitinophagales</taxon>
        <taxon>Chitinophagaceae</taxon>
        <taxon>Chitinophaga</taxon>
    </lineage>
</organism>
<dbReference type="AlphaFoldDB" id="A0A562SPD3"/>
<dbReference type="Proteomes" id="UP000316778">
    <property type="component" value="Unassembled WGS sequence"/>
</dbReference>
<evidence type="ECO:0000313" key="2">
    <source>
        <dbReference type="EMBL" id="TWI82546.1"/>
    </source>
</evidence>
<keyword evidence="1" id="KW-0472">Membrane</keyword>
<accession>A0A562SPD3</accession>
<proteinExistence type="predicted"/>
<dbReference type="GO" id="GO:0005886">
    <property type="term" value="C:plasma membrane"/>
    <property type="evidence" value="ECO:0007669"/>
    <property type="project" value="UniProtKB-SubCell"/>
</dbReference>
<keyword evidence="1" id="KW-1133">Transmembrane helix</keyword>
<sequence>MRFRIVSIIALQLWRSSLKNKAVLALTVIIGGMLLFAAFTGWQHYRYQHNMRLQYQQQVREQWLNSPDKHPHRMAHYGYLVFRPKHSLSFFDFGIESFTGVSIFLEAHRQNTVNFSEAGFSTGMLRFGEISVAMILQLLVPLLLFFLGFSSISAERENSTLKVLLCQGVSWQELIAGKTLGITGVALVLYLPVILVTVLCWLLLSRFQVSAGDSVRLLLLIFAYFAYFIICALIAVLVSALSKTSKGALTTLIGIWLLFMIVLPRGTQVLGAQQYPTPSKAAFQAAVEKDLRREGDSHNPDDPHYKAIKDSLLRAYNVDSVHKLPFNYGGFIMAEGERISAEIYARHQQELVRTYEQQNSFGRYAAFINPYLAIKHFSMALTGTDFAAYMDFQQQAEKFRYQLAQRMNRLQMEYISNQPPGPHDKPHSISHAHWAELQDFRYVPLQGKQVYRHERLSIAALVCWLLLPIAALFIITKKFRAL</sequence>
<evidence type="ECO:0000256" key="1">
    <source>
        <dbReference type="SAM" id="Phobius"/>
    </source>
</evidence>
<feature type="transmembrane region" description="Helical" evidence="1">
    <location>
        <begin position="180"/>
        <end position="205"/>
    </location>
</feature>
<keyword evidence="1" id="KW-0812">Transmembrane</keyword>
<reference evidence="2 3" key="1">
    <citation type="journal article" date="2013" name="Stand. Genomic Sci.">
        <title>Genomic Encyclopedia of Type Strains, Phase I: The one thousand microbial genomes (KMG-I) project.</title>
        <authorList>
            <person name="Kyrpides N.C."/>
            <person name="Woyke T."/>
            <person name="Eisen J.A."/>
            <person name="Garrity G."/>
            <person name="Lilburn T.G."/>
            <person name="Beck B.J."/>
            <person name="Whitman W.B."/>
            <person name="Hugenholtz P."/>
            <person name="Klenk H.P."/>
        </authorList>
    </citation>
    <scope>NUCLEOTIDE SEQUENCE [LARGE SCALE GENOMIC DNA]</scope>
    <source>
        <strain evidence="2 3">DSM 13484</strain>
    </source>
</reference>
<keyword evidence="3" id="KW-1185">Reference proteome</keyword>
<dbReference type="PANTHER" id="PTHR43471:SF1">
    <property type="entry name" value="ABC TRANSPORTER PERMEASE PROTEIN NOSY-RELATED"/>
    <property type="match status" value="1"/>
</dbReference>
<dbReference type="OrthoDB" id="184009at2"/>